<dbReference type="SUPFAM" id="SSF56059">
    <property type="entry name" value="Glutathione synthetase ATP-binding domain-like"/>
    <property type="match status" value="1"/>
</dbReference>
<name>A0A5C6BJU8_9BACT</name>
<keyword evidence="4" id="KW-1185">Reference proteome</keyword>
<dbReference type="PANTHER" id="PTHR21621:SF0">
    <property type="entry name" value="BETA-CITRYLGLUTAMATE SYNTHASE B-RELATED"/>
    <property type="match status" value="1"/>
</dbReference>
<evidence type="ECO:0000313" key="3">
    <source>
        <dbReference type="EMBL" id="TWU10744.1"/>
    </source>
</evidence>
<accession>A0A5C6BJU8</accession>
<gene>
    <name evidence="3" type="primary">rimK_2</name>
    <name evidence="3" type="ORF">Poly21_46500</name>
</gene>
<keyword evidence="1" id="KW-0067">ATP-binding</keyword>
<reference evidence="3 4" key="1">
    <citation type="journal article" date="2020" name="Antonie Van Leeuwenhoek">
        <title>Rhodopirellula heiligendammensis sp. nov., Rhodopirellula pilleata sp. nov., and Rhodopirellula solitaria sp. nov. isolated from natural or artificial marine surfaces in Northern Germany and California, USA, and emended description of the genus Rhodopirellula.</title>
        <authorList>
            <person name="Kallscheuer N."/>
            <person name="Wiegand S."/>
            <person name="Jogler M."/>
            <person name="Boedeker C."/>
            <person name="Peeters S.H."/>
            <person name="Rast P."/>
            <person name="Heuer A."/>
            <person name="Jetten M.S.M."/>
            <person name="Rohde M."/>
            <person name="Jogler C."/>
        </authorList>
    </citation>
    <scope>NUCLEOTIDE SEQUENCE [LARGE SCALE GENOMIC DNA]</scope>
    <source>
        <strain evidence="3 4">Poly21</strain>
    </source>
</reference>
<dbReference type="GO" id="GO:0005737">
    <property type="term" value="C:cytoplasm"/>
    <property type="evidence" value="ECO:0007669"/>
    <property type="project" value="TreeGrafter"/>
</dbReference>
<dbReference type="Gene3D" id="3.30.1490.20">
    <property type="entry name" value="ATP-grasp fold, A domain"/>
    <property type="match status" value="1"/>
</dbReference>
<organism evidence="3 4">
    <name type="scientific">Allorhodopirellula heiligendammensis</name>
    <dbReference type="NCBI Taxonomy" id="2714739"/>
    <lineage>
        <taxon>Bacteria</taxon>
        <taxon>Pseudomonadati</taxon>
        <taxon>Planctomycetota</taxon>
        <taxon>Planctomycetia</taxon>
        <taxon>Pirellulales</taxon>
        <taxon>Pirellulaceae</taxon>
        <taxon>Allorhodopirellula</taxon>
    </lineage>
</organism>
<dbReference type="InterPro" id="IPR013651">
    <property type="entry name" value="ATP-grasp_RimK-type"/>
</dbReference>
<evidence type="ECO:0000313" key="4">
    <source>
        <dbReference type="Proteomes" id="UP000319908"/>
    </source>
</evidence>
<dbReference type="GO" id="GO:0018169">
    <property type="term" value="F:ribosomal S6-glutamic acid ligase activity"/>
    <property type="evidence" value="ECO:0007669"/>
    <property type="project" value="TreeGrafter"/>
</dbReference>
<dbReference type="GO" id="GO:0005524">
    <property type="term" value="F:ATP binding"/>
    <property type="evidence" value="ECO:0007669"/>
    <property type="project" value="UniProtKB-UniRule"/>
</dbReference>
<proteinExistence type="predicted"/>
<comment type="caution">
    <text evidence="3">The sequence shown here is derived from an EMBL/GenBank/DDBJ whole genome shotgun (WGS) entry which is preliminary data.</text>
</comment>
<dbReference type="InterPro" id="IPR013815">
    <property type="entry name" value="ATP_grasp_subdomain_1"/>
</dbReference>
<dbReference type="EMBL" id="SJPU01000003">
    <property type="protein sequence ID" value="TWU10744.1"/>
    <property type="molecule type" value="Genomic_DNA"/>
</dbReference>
<dbReference type="PANTHER" id="PTHR21621">
    <property type="entry name" value="RIBOSOMAL PROTEIN S6 MODIFICATION PROTEIN"/>
    <property type="match status" value="1"/>
</dbReference>
<dbReference type="AlphaFoldDB" id="A0A5C6BJU8"/>
<keyword evidence="1" id="KW-0547">Nucleotide-binding</keyword>
<dbReference type="Proteomes" id="UP000319908">
    <property type="component" value="Unassembled WGS sequence"/>
</dbReference>
<sequence>MNSPHILVLGGRPICRAADAPLGWHLAELQSAAGRLGVELSFADYESFHARIELGGSRSCVVEETRDVARRRQLHLDEVDGIFTRTMPAGSMEQILFRLAVLHDEYDRRAQCDRARSIVNPPASLELAIDKYATLTRVARMDIPTPATAVAQSRSDAMRLFGELGGDVVVKPIFGGEGRGVMRIQDAELAWTAFSTLGQLGAIFYVQQFVAPGGCDVRLLIIGPYVHAIRRTCPLGFRTNMRAGGRAELVEMRSEWEHLARRVCSEFKLTLAAIDLLETSNGNEYRLVEINAIPGWKGAQGVVPVNLAEQIISVLKDSAL</sequence>
<dbReference type="InterPro" id="IPR011761">
    <property type="entry name" value="ATP-grasp"/>
</dbReference>
<dbReference type="RefSeq" id="WP_302120085.1">
    <property type="nucleotide sequence ID" value="NZ_SJPU01000003.1"/>
</dbReference>
<feature type="domain" description="ATP-grasp" evidence="2">
    <location>
        <begin position="135"/>
        <end position="316"/>
    </location>
</feature>
<evidence type="ECO:0000256" key="1">
    <source>
        <dbReference type="PROSITE-ProRule" id="PRU00409"/>
    </source>
</evidence>
<dbReference type="Pfam" id="PF08443">
    <property type="entry name" value="RimK"/>
    <property type="match status" value="1"/>
</dbReference>
<dbReference type="GO" id="GO:0009432">
    <property type="term" value="P:SOS response"/>
    <property type="evidence" value="ECO:0007669"/>
    <property type="project" value="TreeGrafter"/>
</dbReference>
<evidence type="ECO:0000259" key="2">
    <source>
        <dbReference type="PROSITE" id="PS50975"/>
    </source>
</evidence>
<dbReference type="Gene3D" id="3.40.50.20">
    <property type="match status" value="1"/>
</dbReference>
<dbReference type="PROSITE" id="PS50975">
    <property type="entry name" value="ATP_GRASP"/>
    <property type="match status" value="1"/>
</dbReference>
<protein>
    <submittedName>
        <fullName evidence="3">Ribosomal protein S6 modification protein</fullName>
    </submittedName>
</protein>
<dbReference type="GO" id="GO:0046872">
    <property type="term" value="F:metal ion binding"/>
    <property type="evidence" value="ECO:0007669"/>
    <property type="project" value="InterPro"/>
</dbReference>
<dbReference type="Gene3D" id="3.30.470.20">
    <property type="entry name" value="ATP-grasp fold, B domain"/>
    <property type="match status" value="1"/>
</dbReference>